<feature type="region of interest" description="Disordered" evidence="1">
    <location>
        <begin position="66"/>
        <end position="91"/>
    </location>
</feature>
<evidence type="ECO:0000313" key="2">
    <source>
        <dbReference type="EMBL" id="GMA85636.1"/>
    </source>
</evidence>
<gene>
    <name evidence="2" type="ORF">GCM10025868_08860</name>
</gene>
<name>A0ABQ6JDI7_9ACTN</name>
<dbReference type="EMBL" id="BSUZ01000001">
    <property type="protein sequence ID" value="GMA85636.1"/>
    <property type="molecule type" value="Genomic_DNA"/>
</dbReference>
<evidence type="ECO:0000313" key="3">
    <source>
        <dbReference type="Proteomes" id="UP001157017"/>
    </source>
</evidence>
<comment type="caution">
    <text evidence="2">The sequence shown here is derived from an EMBL/GenBank/DDBJ whole genome shotgun (WGS) entry which is preliminary data.</text>
</comment>
<dbReference type="Proteomes" id="UP001157017">
    <property type="component" value="Unassembled WGS sequence"/>
</dbReference>
<sequence>MRTATALGSSDRLVEQPQQHDLLLERVEHRADGEREVGAEAGEVVRAGQHHALLALLDQRTLERADDPADERALGAVEPARAGRAAGRRPR</sequence>
<evidence type="ECO:0000256" key="1">
    <source>
        <dbReference type="SAM" id="MobiDB-lite"/>
    </source>
</evidence>
<keyword evidence="3" id="KW-1185">Reference proteome</keyword>
<organism evidence="2 3">
    <name type="scientific">Angustibacter aerolatus</name>
    <dbReference type="NCBI Taxonomy" id="1162965"/>
    <lineage>
        <taxon>Bacteria</taxon>
        <taxon>Bacillati</taxon>
        <taxon>Actinomycetota</taxon>
        <taxon>Actinomycetes</taxon>
        <taxon>Kineosporiales</taxon>
        <taxon>Kineosporiaceae</taxon>
    </lineage>
</organism>
<protein>
    <submittedName>
        <fullName evidence="2">Uncharacterized protein</fullName>
    </submittedName>
</protein>
<reference evidence="3" key="1">
    <citation type="journal article" date="2019" name="Int. J. Syst. Evol. Microbiol.">
        <title>The Global Catalogue of Microorganisms (GCM) 10K type strain sequencing project: providing services to taxonomists for standard genome sequencing and annotation.</title>
        <authorList>
            <consortium name="The Broad Institute Genomics Platform"/>
            <consortium name="The Broad Institute Genome Sequencing Center for Infectious Disease"/>
            <person name="Wu L."/>
            <person name="Ma J."/>
        </authorList>
    </citation>
    <scope>NUCLEOTIDE SEQUENCE [LARGE SCALE GENOMIC DNA]</scope>
    <source>
        <strain evidence="3">NBRC 108730</strain>
    </source>
</reference>
<accession>A0ABQ6JDI7</accession>
<proteinExistence type="predicted"/>